<accession>A0A1D3J252</accession>
<keyword evidence="3 4" id="KW-0413">Isomerase</keyword>
<comment type="similarity">
    <text evidence="1 4">Belongs to the cyclophilin-type PPIase family.</text>
</comment>
<dbReference type="CDD" id="cd01920">
    <property type="entry name" value="cyclophilin_EcCYP_like"/>
    <property type="match status" value="1"/>
</dbReference>
<dbReference type="InterPro" id="IPR029000">
    <property type="entry name" value="Cyclophilin-like_dom_sf"/>
</dbReference>
<dbReference type="Proteomes" id="UP000239837">
    <property type="component" value="Chromosome"/>
</dbReference>
<dbReference type="EMBL" id="LT591897">
    <property type="protein sequence ID" value="SBQ19336.1"/>
    <property type="molecule type" value="Genomic_DNA"/>
</dbReference>
<dbReference type="InterPro" id="IPR044665">
    <property type="entry name" value="E_coli_cyclophilin_A-like"/>
</dbReference>
<evidence type="ECO:0000259" key="5">
    <source>
        <dbReference type="PROSITE" id="PS50072"/>
    </source>
</evidence>
<evidence type="ECO:0000256" key="1">
    <source>
        <dbReference type="ARBA" id="ARBA00007365"/>
    </source>
</evidence>
<dbReference type="EMBL" id="FLKW01000019">
    <property type="protein sequence ID" value="SBN14008.1"/>
    <property type="molecule type" value="Genomic_DNA"/>
</dbReference>
<dbReference type="Pfam" id="PF00160">
    <property type="entry name" value="Pro_isomerase"/>
    <property type="match status" value="1"/>
</dbReference>
<feature type="chain" id="PRO_5014484570" description="Peptidyl-prolyl cis-trans isomerase" evidence="4">
    <location>
        <begin position="23"/>
        <end position="185"/>
    </location>
</feature>
<proteinExistence type="inferred from homology"/>
<evidence type="ECO:0000313" key="6">
    <source>
        <dbReference type="EMBL" id="SBN14008.1"/>
    </source>
</evidence>
<dbReference type="InterPro" id="IPR002130">
    <property type="entry name" value="Cyclophilin-type_PPIase_dom"/>
</dbReference>
<reference evidence="8" key="2">
    <citation type="submission" date="2018-06" db="EMBL/GenBank/DDBJ databases">
        <authorList>
            <consortium name="Pathogen Informatics"/>
            <person name="Doyle S."/>
        </authorList>
    </citation>
    <scope>NUCLEOTIDE SEQUENCE [LARGE SCALE GENOMIC DNA]</scope>
    <source>
        <strain evidence="8">NCTC11421</strain>
    </source>
</reference>
<dbReference type="PANTHER" id="PTHR43246">
    <property type="entry name" value="PEPTIDYL-PROLYL CIS-TRANS ISOMERASE CYP38, CHLOROPLASTIC"/>
    <property type="match status" value="1"/>
</dbReference>
<dbReference type="PRINTS" id="PR00153">
    <property type="entry name" value="CSAPPISMRASE"/>
</dbReference>
<dbReference type="EMBL" id="UGRI01000001">
    <property type="protein sequence ID" value="SUA24041.1"/>
    <property type="molecule type" value="Genomic_DNA"/>
</dbReference>
<feature type="domain" description="PPIase cyclophilin-type" evidence="5">
    <location>
        <begin position="29"/>
        <end position="183"/>
    </location>
</feature>
<evidence type="ECO:0000313" key="7">
    <source>
        <dbReference type="EMBL" id="SBQ19336.1"/>
    </source>
</evidence>
<evidence type="ECO:0000313" key="8">
    <source>
        <dbReference type="EMBL" id="SUA24041.1"/>
    </source>
</evidence>
<comment type="function">
    <text evidence="4">PPIases accelerate the folding of proteins. It catalyzes the cis-trans isomerization of proline imidic peptide bonds in oligopeptides.</text>
</comment>
<dbReference type="AlphaFoldDB" id="A0A1D3J252"/>
<evidence type="ECO:0000256" key="3">
    <source>
        <dbReference type="ARBA" id="ARBA00023235"/>
    </source>
</evidence>
<keyword evidence="2 4" id="KW-0697">Rotamase</keyword>
<gene>
    <name evidence="8" type="primary">ppiA</name>
    <name evidence="8" type="ORF">NCTC11421_02031</name>
    <name evidence="7" type="ORF">WHOF_00578</name>
    <name evidence="6" type="ORF">WHOF_01491</name>
</gene>
<evidence type="ECO:0000256" key="4">
    <source>
        <dbReference type="RuleBase" id="RU363019"/>
    </source>
</evidence>
<dbReference type="PROSITE" id="PS50072">
    <property type="entry name" value="CSA_PPIASE_2"/>
    <property type="match status" value="1"/>
</dbReference>
<evidence type="ECO:0000256" key="2">
    <source>
        <dbReference type="ARBA" id="ARBA00023110"/>
    </source>
</evidence>
<dbReference type="GO" id="GO:0003755">
    <property type="term" value="F:peptidyl-prolyl cis-trans isomerase activity"/>
    <property type="evidence" value="ECO:0007669"/>
    <property type="project" value="UniProtKB-UniRule"/>
</dbReference>
<dbReference type="RefSeq" id="WP_003689020.1">
    <property type="nucleotide sequence ID" value="NZ_AP018377.1"/>
</dbReference>
<dbReference type="EC" id="5.2.1.8" evidence="4"/>
<name>A0A1D3J252_NEIGO</name>
<organism evidence="8">
    <name type="scientific">Neisseria gonorrhoeae</name>
    <dbReference type="NCBI Taxonomy" id="485"/>
    <lineage>
        <taxon>Bacteria</taxon>
        <taxon>Pseudomonadati</taxon>
        <taxon>Pseudomonadota</taxon>
        <taxon>Betaproteobacteria</taxon>
        <taxon>Neisseriales</taxon>
        <taxon>Neisseriaceae</taxon>
        <taxon>Neisseria</taxon>
    </lineage>
</organism>
<keyword evidence="4" id="KW-0732">Signal</keyword>
<comment type="catalytic activity">
    <reaction evidence="4">
        <text>[protein]-peptidylproline (omega=180) = [protein]-peptidylproline (omega=0)</text>
        <dbReference type="Rhea" id="RHEA:16237"/>
        <dbReference type="Rhea" id="RHEA-COMP:10747"/>
        <dbReference type="Rhea" id="RHEA-COMP:10748"/>
        <dbReference type="ChEBI" id="CHEBI:83833"/>
        <dbReference type="ChEBI" id="CHEBI:83834"/>
        <dbReference type="EC" id="5.2.1.8"/>
    </reaction>
</comment>
<dbReference type="PROSITE" id="PS00170">
    <property type="entry name" value="CSA_PPIASE_1"/>
    <property type="match status" value="1"/>
</dbReference>
<dbReference type="GO" id="GO:0006457">
    <property type="term" value="P:protein folding"/>
    <property type="evidence" value="ECO:0007669"/>
    <property type="project" value="InterPro"/>
</dbReference>
<dbReference type="Gene3D" id="2.40.100.10">
    <property type="entry name" value="Cyclophilin-like"/>
    <property type="match status" value="1"/>
</dbReference>
<dbReference type="InterPro" id="IPR020892">
    <property type="entry name" value="Cyclophilin-type_PPIase_CS"/>
</dbReference>
<protein>
    <recommendedName>
        <fullName evidence="4">Peptidyl-prolyl cis-trans isomerase</fullName>
        <shortName evidence="4">PPIase</shortName>
        <ecNumber evidence="4">5.2.1.8</ecNumber>
    </recommendedName>
</protein>
<sequence length="185" mass="20029">MKPKFKTVLTALLLAVSLPSMAATRVLMETDMGNIRLVLDESKASKTVANFVRYARKGFYDNTIFHRVIGGFVIQGGGLTEDLVQKATDKAVANESGNGLKNTVGTIAMARTADPDSAAAQFFINLADNGSLDYKNGQYGYTVFGRVESGMDTVSKIARVKTATRGFYQNVPVQPVKIRRVVVGQ</sequence>
<dbReference type="SUPFAM" id="SSF50891">
    <property type="entry name" value="Cyclophilin-like"/>
    <property type="match status" value="1"/>
</dbReference>
<reference evidence="7" key="1">
    <citation type="submission" date="2016-06" db="EMBL/GenBank/DDBJ databases">
        <authorList>
            <consortium name="Pathogen Informatics"/>
        </authorList>
    </citation>
    <scope>NUCLEOTIDE SEQUENCE</scope>
    <source>
        <strain evidence="6">WHO F</strain>
    </source>
</reference>
<feature type="signal peptide" evidence="4">
    <location>
        <begin position="1"/>
        <end position="22"/>
    </location>
</feature>